<evidence type="ECO:0000313" key="15">
    <source>
        <dbReference type="EMBL" id="KAK3576142.1"/>
    </source>
</evidence>
<dbReference type="GO" id="GO:0051246">
    <property type="term" value="P:regulation of protein metabolic process"/>
    <property type="evidence" value="ECO:0007669"/>
    <property type="project" value="UniProtKB-ARBA"/>
</dbReference>
<feature type="region of interest" description="Disordered" evidence="13">
    <location>
        <begin position="511"/>
        <end position="543"/>
    </location>
</feature>
<keyword evidence="11" id="KW-0899">Viral immunoevasion</keyword>
<evidence type="ECO:0000256" key="9">
    <source>
        <dbReference type="ARBA" id="ARBA00022921"/>
    </source>
</evidence>
<sequence>MSSVGPCYQDQAERSQQKESCAFGHERKHYRTMEPILGFDSTVEVTSYQHNYRVPNSGLGKSENVLEKLNEITCVASNWFNNVCPKQTSRHLAKDSEATIPTFVRDFFNNNCGITADKRKMDYTSGCGNIGSESLSTVREWGSPYQTKNITRHYCSKRGHMDQKQIPLYPSNMFKNGFLSSFVRSHFPPTNVHHRMDKSKESQNHTTHFCKHQCVMQDIQLEKLAEEAKLKPYNTKLRLKALMGQKCLHCQKNMEGQTDDHAVTKEELDVSSEKRVDRSTGNRKASSQRTSDDQIRISMETSDNTVTRKDVHDVFWKHIGIDKQIVGDGMNLKQTCSSPVNKSMETSDIMMSEAKEDGIVNKIEKDSPIDWFEYSCAQGGIMPISDNVIQPSLPVKISKPIDTHVVTCDSDSQTIKSCEKRNEKGESKLAIPCSWSCVEELPNFAKTPEVAFENNSLITSKSDCKIQNSVSGDSSSNEIEDKEGVSADNSKKTSDNDISCVLYIRKCSASKKTRPSSKKRRRQKAKLQQVPQNCRDNPAKEETLSGSKSLAFMLGMDSSPINSHFTHSFIMSFDDGDSDWSDSDDFDCSPEETGKDELCELQNSFGLMNLRVSCMNGSEKKSKSHSESSPEECSKRDLDAINMSWKINIPLNDRPTKQELNRRKVHFANDKNLVTLHPMIAWSYAYATARKGPWEEYARDRNRFQRRIQETECILAPILKHDHRSTIYKNYFEAE</sequence>
<reference evidence="15" key="2">
    <citation type="journal article" date="2021" name="Genome Biol. Evol.">
        <title>Developing a high-quality reference genome for a parasitic bivalve with doubly uniparental inheritance (Bivalvia: Unionida).</title>
        <authorList>
            <person name="Smith C.H."/>
        </authorList>
    </citation>
    <scope>NUCLEOTIDE SEQUENCE</scope>
    <source>
        <strain evidence="15">CHS0354</strain>
        <tissue evidence="15">Mantle</tissue>
    </source>
</reference>
<feature type="domain" description="Protein phosphatase 1 regulatory subunit 15A/B C-terminal" evidence="14">
    <location>
        <begin position="581"/>
        <end position="729"/>
    </location>
</feature>
<feature type="compositionally biased region" description="Basic and acidic residues" evidence="13">
    <location>
        <begin position="482"/>
        <end position="493"/>
    </location>
</feature>
<evidence type="ECO:0000256" key="10">
    <source>
        <dbReference type="ARBA" id="ARBA00023258"/>
    </source>
</evidence>
<evidence type="ECO:0000256" key="13">
    <source>
        <dbReference type="SAM" id="MobiDB-lite"/>
    </source>
</evidence>
<feature type="region of interest" description="Disordered" evidence="13">
    <location>
        <begin position="259"/>
        <end position="294"/>
    </location>
</feature>
<dbReference type="InterPro" id="IPR051254">
    <property type="entry name" value="PPP1R15"/>
</dbReference>
<dbReference type="InterPro" id="IPR019523">
    <property type="entry name" value="Prot_Pase1_reg-su15A/B_C"/>
</dbReference>
<feature type="compositionally biased region" description="Basic and acidic residues" evidence="13">
    <location>
        <begin position="259"/>
        <end position="280"/>
    </location>
</feature>
<feature type="region of interest" description="Disordered" evidence="13">
    <location>
        <begin position="466"/>
        <end position="493"/>
    </location>
</feature>
<feature type="compositionally biased region" description="Basic residues" evidence="13">
    <location>
        <begin position="511"/>
        <end position="525"/>
    </location>
</feature>
<comment type="caution">
    <text evidence="15">The sequence shown here is derived from an EMBL/GenBank/DDBJ whole genome shotgun (WGS) entry which is preliminary data.</text>
</comment>
<evidence type="ECO:0000256" key="7">
    <source>
        <dbReference type="ARBA" id="ARBA00022632"/>
    </source>
</evidence>
<comment type="subunit">
    <text evidence="4">Interacts (via C-terminus) with host PPP1CB.</text>
</comment>
<dbReference type="PANTHER" id="PTHR16489:SF12">
    <property type="entry name" value="GH11727P"/>
    <property type="match status" value="1"/>
</dbReference>
<dbReference type="GO" id="GO:0005783">
    <property type="term" value="C:endoplasmic reticulum"/>
    <property type="evidence" value="ECO:0007669"/>
    <property type="project" value="TreeGrafter"/>
</dbReference>
<feature type="compositionally biased region" description="Polar residues" evidence="13">
    <location>
        <begin position="466"/>
        <end position="477"/>
    </location>
</feature>
<proteinExistence type="inferred from homology"/>
<keyword evidence="9" id="KW-0426">Late protein</keyword>
<dbReference type="GO" id="GO:0039502">
    <property type="term" value="P:symbiont-mediated suppression of host type I interferon-mediated signaling pathway"/>
    <property type="evidence" value="ECO:0007669"/>
    <property type="project" value="UniProtKB-KW"/>
</dbReference>
<protein>
    <recommendedName>
        <fullName evidence="5">Protein DP71L</fullName>
    </recommendedName>
    <alternativeName>
        <fullName evidence="12">MyD116 homolog</fullName>
    </alternativeName>
</protein>
<evidence type="ECO:0000256" key="5">
    <source>
        <dbReference type="ARBA" id="ARBA00019072"/>
    </source>
</evidence>
<accession>A0AAE0RME5</accession>
<dbReference type="AlphaFoldDB" id="A0AAE0RME5"/>
<comment type="similarity">
    <text evidence="2">Belongs to the asfivirus DP71L family.</text>
</comment>
<evidence type="ECO:0000256" key="2">
    <source>
        <dbReference type="ARBA" id="ARBA00007512"/>
    </source>
</evidence>
<comment type="similarity">
    <text evidence="3">Belongs to the PPP1R15 family.</text>
</comment>
<dbReference type="EMBL" id="JAEAOA010001007">
    <property type="protein sequence ID" value="KAK3576142.1"/>
    <property type="molecule type" value="Genomic_DNA"/>
</dbReference>
<evidence type="ECO:0000256" key="6">
    <source>
        <dbReference type="ARBA" id="ARBA00022581"/>
    </source>
</evidence>
<keyword evidence="8" id="KW-1114">Inhibition of host interferon signaling pathway by virus</keyword>
<evidence type="ECO:0000256" key="12">
    <source>
        <dbReference type="ARBA" id="ARBA00031298"/>
    </source>
</evidence>
<dbReference type="Pfam" id="PF10488">
    <property type="entry name" value="PP1c_bdg"/>
    <property type="match status" value="1"/>
</dbReference>
<dbReference type="PANTHER" id="PTHR16489">
    <property type="entry name" value="GH11727P"/>
    <property type="match status" value="1"/>
</dbReference>
<keyword evidence="7" id="KW-1090">Inhibition of host innate immune response by virus</keyword>
<evidence type="ECO:0000313" key="16">
    <source>
        <dbReference type="Proteomes" id="UP001195483"/>
    </source>
</evidence>
<comment type="function">
    <text evidence="1">Interacts with the host phosphatase PP1 catalytic subunit (PPP1CB) and recruits it to dephosphorylate EIF2S1/eIF2alpha and therefore restores the host translation that has been shut-down by the host. Also inhibits the EIF2S1/eIF2alpha-ATF4-DDIT3/CHOP pathway.</text>
</comment>
<evidence type="ECO:0000256" key="4">
    <source>
        <dbReference type="ARBA" id="ARBA00011204"/>
    </source>
</evidence>
<keyword evidence="10" id="KW-0922">Interferon antiviral system evasion</keyword>
<dbReference type="Proteomes" id="UP001195483">
    <property type="component" value="Unassembled WGS sequence"/>
</dbReference>
<evidence type="ECO:0000256" key="11">
    <source>
        <dbReference type="ARBA" id="ARBA00023280"/>
    </source>
</evidence>
<dbReference type="GO" id="GO:0019888">
    <property type="term" value="F:protein phosphatase regulator activity"/>
    <property type="evidence" value="ECO:0007669"/>
    <property type="project" value="TreeGrafter"/>
</dbReference>
<evidence type="ECO:0000256" key="1">
    <source>
        <dbReference type="ARBA" id="ARBA00003756"/>
    </source>
</evidence>
<evidence type="ECO:0000256" key="3">
    <source>
        <dbReference type="ARBA" id="ARBA00010161"/>
    </source>
</evidence>
<reference evidence="15" key="1">
    <citation type="journal article" date="2021" name="Genome Biol. Evol.">
        <title>A High-Quality Reference Genome for a Parasitic Bivalve with Doubly Uniparental Inheritance (Bivalvia: Unionida).</title>
        <authorList>
            <person name="Smith C.H."/>
        </authorList>
    </citation>
    <scope>NUCLEOTIDE SEQUENCE</scope>
    <source>
        <strain evidence="15">CHS0354</strain>
    </source>
</reference>
<keyword evidence="16" id="KW-1185">Reference proteome</keyword>
<evidence type="ECO:0000259" key="14">
    <source>
        <dbReference type="Pfam" id="PF10488"/>
    </source>
</evidence>
<organism evidence="15 16">
    <name type="scientific">Potamilus streckersoni</name>
    <dbReference type="NCBI Taxonomy" id="2493646"/>
    <lineage>
        <taxon>Eukaryota</taxon>
        <taxon>Metazoa</taxon>
        <taxon>Spiralia</taxon>
        <taxon>Lophotrochozoa</taxon>
        <taxon>Mollusca</taxon>
        <taxon>Bivalvia</taxon>
        <taxon>Autobranchia</taxon>
        <taxon>Heteroconchia</taxon>
        <taxon>Palaeoheterodonta</taxon>
        <taxon>Unionida</taxon>
        <taxon>Unionoidea</taxon>
        <taxon>Unionidae</taxon>
        <taxon>Ambleminae</taxon>
        <taxon>Lampsilini</taxon>
        <taxon>Potamilus</taxon>
    </lineage>
</organism>
<gene>
    <name evidence="15" type="ORF">CHS0354_016299</name>
</gene>
<dbReference type="GO" id="GO:0000164">
    <property type="term" value="C:protein phosphatase type 1 complex"/>
    <property type="evidence" value="ECO:0007669"/>
    <property type="project" value="TreeGrafter"/>
</dbReference>
<name>A0AAE0RME5_9BIVA</name>
<dbReference type="GO" id="GO:0034976">
    <property type="term" value="P:response to endoplasmic reticulum stress"/>
    <property type="evidence" value="ECO:0007669"/>
    <property type="project" value="TreeGrafter"/>
</dbReference>
<keyword evidence="6" id="KW-0945">Host-virus interaction</keyword>
<reference evidence="15" key="3">
    <citation type="submission" date="2023-05" db="EMBL/GenBank/DDBJ databases">
        <authorList>
            <person name="Smith C.H."/>
        </authorList>
    </citation>
    <scope>NUCLEOTIDE SEQUENCE</scope>
    <source>
        <strain evidence="15">CHS0354</strain>
        <tissue evidence="15">Mantle</tissue>
    </source>
</reference>
<evidence type="ECO:0000256" key="8">
    <source>
        <dbReference type="ARBA" id="ARBA00022830"/>
    </source>
</evidence>